<keyword evidence="2" id="KW-1185">Reference proteome</keyword>
<evidence type="ECO:0000313" key="1">
    <source>
        <dbReference type="EMBL" id="AQT68667.1"/>
    </source>
</evidence>
<sequence>MDVFSSLFSFSPMVVEQLMGELKESLPEDGLFVVIRDEDGNWWSSEESESGAVSEFGGELELLCGRIADGYDPVVCELGDKIAAGRQLEGEEITCGYVFVMVDRDQVGSAEGVNSLIEMVLNQICMGVRLIEKNNRLHHDRLKQMSGGKAVGA</sequence>
<dbReference type="STRING" id="1936003.STSP2_01836"/>
<name>A0A1U9NLI7_9BACT</name>
<dbReference type="EMBL" id="CP019791">
    <property type="protein sequence ID" value="AQT68667.1"/>
    <property type="molecule type" value="Genomic_DNA"/>
</dbReference>
<proteinExistence type="predicted"/>
<protein>
    <recommendedName>
        <fullName evidence="3">Roadblock/LC7 domain protein</fullName>
    </recommendedName>
</protein>
<gene>
    <name evidence="1" type="ORF">STSP2_01836</name>
</gene>
<dbReference type="KEGG" id="alus:STSP2_01836"/>
<organism evidence="1 2">
    <name type="scientific">Anaerohalosphaera lusitana</name>
    <dbReference type="NCBI Taxonomy" id="1936003"/>
    <lineage>
        <taxon>Bacteria</taxon>
        <taxon>Pseudomonadati</taxon>
        <taxon>Planctomycetota</taxon>
        <taxon>Phycisphaerae</taxon>
        <taxon>Sedimentisphaerales</taxon>
        <taxon>Anaerohalosphaeraceae</taxon>
        <taxon>Anaerohalosphaera</taxon>
    </lineage>
</organism>
<accession>A0A1U9NLI7</accession>
<dbReference type="AlphaFoldDB" id="A0A1U9NLI7"/>
<evidence type="ECO:0000313" key="2">
    <source>
        <dbReference type="Proteomes" id="UP000189674"/>
    </source>
</evidence>
<evidence type="ECO:0008006" key="3">
    <source>
        <dbReference type="Google" id="ProtNLM"/>
    </source>
</evidence>
<dbReference type="RefSeq" id="WP_146661873.1">
    <property type="nucleotide sequence ID" value="NZ_CP019791.1"/>
</dbReference>
<reference evidence="2" key="1">
    <citation type="submission" date="2017-02" db="EMBL/GenBank/DDBJ databases">
        <title>Comparative genomics and description of representatives of a novel lineage of planctomycetes thriving in anoxic sediments.</title>
        <authorList>
            <person name="Spring S."/>
            <person name="Bunk B."/>
            <person name="Sproer C."/>
        </authorList>
    </citation>
    <scope>NUCLEOTIDE SEQUENCE [LARGE SCALE GENOMIC DNA]</scope>
    <source>
        <strain evidence="2">ST-NAGAB-D1</strain>
    </source>
</reference>
<dbReference type="Proteomes" id="UP000189674">
    <property type="component" value="Chromosome"/>
</dbReference>